<dbReference type="EMBL" id="JBHSYS010000005">
    <property type="protein sequence ID" value="MFC6959857.1"/>
    <property type="molecule type" value="Genomic_DNA"/>
</dbReference>
<feature type="transmembrane region" description="Helical" evidence="1">
    <location>
        <begin position="56"/>
        <end position="76"/>
    </location>
</feature>
<evidence type="ECO:0000256" key="1">
    <source>
        <dbReference type="SAM" id="Phobius"/>
    </source>
</evidence>
<feature type="transmembrane region" description="Helical" evidence="1">
    <location>
        <begin position="82"/>
        <end position="105"/>
    </location>
</feature>
<dbReference type="Proteomes" id="UP001596470">
    <property type="component" value="Unassembled WGS sequence"/>
</dbReference>
<protein>
    <submittedName>
        <fullName evidence="2">Uncharacterized protein</fullName>
    </submittedName>
</protein>
<sequence length="196" mass="20349">MPAAPWLIDGPRSKWVLVASPDAPPAAVAPAADRLDAALAGFAEPPPRWLDLVHGLGLRWLLAWAAIGAVLAGSVVEPLVGGVFLGIIGGAFFGAAVEAAAVRYARRRAERRAGRGADAVIASLAQTVRPAGGGIDWAEAVVDAEPQSEAEVHGLMWRMAALGAPDTPDSQAAAERLFALWKRVDPEGAAELELDD</sequence>
<reference evidence="3" key="1">
    <citation type="journal article" date="2019" name="Int. J. Syst. Evol. Microbiol.">
        <title>The Global Catalogue of Microorganisms (GCM) 10K type strain sequencing project: providing services to taxonomists for standard genome sequencing and annotation.</title>
        <authorList>
            <consortium name="The Broad Institute Genomics Platform"/>
            <consortium name="The Broad Institute Genome Sequencing Center for Infectious Disease"/>
            <person name="Wu L."/>
            <person name="Ma J."/>
        </authorList>
    </citation>
    <scope>NUCLEOTIDE SEQUENCE [LARGE SCALE GENOMIC DNA]</scope>
    <source>
        <strain evidence="3">KACC 12634</strain>
    </source>
</reference>
<name>A0ABW2DBW7_9ACTN</name>
<keyword evidence="1" id="KW-0812">Transmembrane</keyword>
<gene>
    <name evidence="2" type="ORF">ACFQS3_21925</name>
</gene>
<comment type="caution">
    <text evidence="2">The sequence shown here is derived from an EMBL/GenBank/DDBJ whole genome shotgun (WGS) entry which is preliminary data.</text>
</comment>
<keyword evidence="1" id="KW-0472">Membrane</keyword>
<accession>A0ABW2DBW7</accession>
<dbReference type="RefSeq" id="WP_382356672.1">
    <property type="nucleotide sequence ID" value="NZ_JBHMBP010000005.1"/>
</dbReference>
<organism evidence="2 3">
    <name type="scientific">Glycomyces mayteni</name>
    <dbReference type="NCBI Taxonomy" id="543887"/>
    <lineage>
        <taxon>Bacteria</taxon>
        <taxon>Bacillati</taxon>
        <taxon>Actinomycetota</taxon>
        <taxon>Actinomycetes</taxon>
        <taxon>Glycomycetales</taxon>
        <taxon>Glycomycetaceae</taxon>
        <taxon>Glycomyces</taxon>
    </lineage>
</organism>
<evidence type="ECO:0000313" key="3">
    <source>
        <dbReference type="Proteomes" id="UP001596470"/>
    </source>
</evidence>
<keyword evidence="1" id="KW-1133">Transmembrane helix</keyword>
<keyword evidence="3" id="KW-1185">Reference proteome</keyword>
<evidence type="ECO:0000313" key="2">
    <source>
        <dbReference type="EMBL" id="MFC6959857.1"/>
    </source>
</evidence>
<proteinExistence type="predicted"/>